<evidence type="ECO:0000259" key="5">
    <source>
        <dbReference type="Pfam" id="PF07730"/>
    </source>
</evidence>
<feature type="transmembrane region" description="Helical" evidence="4">
    <location>
        <begin position="119"/>
        <end position="139"/>
    </location>
</feature>
<keyword evidence="1" id="KW-0808">Transferase</keyword>
<name>A0A6J4QMD1_9PSEU</name>
<keyword evidence="2" id="KW-0418">Kinase</keyword>
<feature type="non-terminal residue" evidence="6">
    <location>
        <position position="277"/>
    </location>
</feature>
<organism evidence="6">
    <name type="scientific">uncultured Pseudonocardia sp</name>
    <dbReference type="NCBI Taxonomy" id="211455"/>
    <lineage>
        <taxon>Bacteria</taxon>
        <taxon>Bacillati</taxon>
        <taxon>Actinomycetota</taxon>
        <taxon>Actinomycetes</taxon>
        <taxon>Pseudonocardiales</taxon>
        <taxon>Pseudonocardiaceae</taxon>
        <taxon>Pseudonocardia</taxon>
        <taxon>environmental samples</taxon>
    </lineage>
</organism>
<dbReference type="GO" id="GO:0046983">
    <property type="term" value="F:protein dimerization activity"/>
    <property type="evidence" value="ECO:0007669"/>
    <property type="project" value="InterPro"/>
</dbReference>
<dbReference type="PANTHER" id="PTHR24421">
    <property type="entry name" value="NITRATE/NITRITE SENSOR PROTEIN NARX-RELATED"/>
    <property type="match status" value="1"/>
</dbReference>
<keyword evidence="3" id="KW-0902">Two-component regulatory system</keyword>
<reference evidence="6" key="1">
    <citation type="submission" date="2020-02" db="EMBL/GenBank/DDBJ databases">
        <authorList>
            <person name="Meier V. D."/>
        </authorList>
    </citation>
    <scope>NUCLEOTIDE SEQUENCE</scope>
    <source>
        <strain evidence="6">AVDCRST_MAG66</strain>
    </source>
</reference>
<feature type="transmembrane region" description="Helical" evidence="4">
    <location>
        <begin position="94"/>
        <end position="113"/>
    </location>
</feature>
<feature type="transmembrane region" description="Helical" evidence="4">
    <location>
        <begin position="59"/>
        <end position="82"/>
    </location>
</feature>
<dbReference type="Gene3D" id="6.10.250.2870">
    <property type="match status" value="1"/>
</dbReference>
<dbReference type="GO" id="GO:0016020">
    <property type="term" value="C:membrane"/>
    <property type="evidence" value="ECO:0007669"/>
    <property type="project" value="InterPro"/>
</dbReference>
<accession>A0A6J4QMD1</accession>
<protein>
    <recommendedName>
        <fullName evidence="5">Signal transduction histidine kinase subgroup 3 dimerisation and phosphoacceptor domain-containing protein</fullName>
    </recommendedName>
</protein>
<dbReference type="InterPro" id="IPR050482">
    <property type="entry name" value="Sensor_HK_TwoCompSys"/>
</dbReference>
<dbReference type="InterPro" id="IPR011712">
    <property type="entry name" value="Sig_transdc_His_kin_sub3_dim/P"/>
</dbReference>
<keyword evidence="4" id="KW-0812">Transmembrane</keyword>
<evidence type="ECO:0000256" key="3">
    <source>
        <dbReference type="ARBA" id="ARBA00023012"/>
    </source>
</evidence>
<dbReference type="AlphaFoldDB" id="A0A6J4QMD1"/>
<gene>
    <name evidence="6" type="ORF">AVDCRST_MAG66-4032</name>
</gene>
<feature type="transmembrane region" description="Helical" evidence="4">
    <location>
        <begin position="6"/>
        <end position="24"/>
    </location>
</feature>
<evidence type="ECO:0000313" key="6">
    <source>
        <dbReference type="EMBL" id="CAA9441556.1"/>
    </source>
</evidence>
<keyword evidence="4" id="KW-0472">Membrane</keyword>
<keyword evidence="4" id="KW-1133">Transmembrane helix</keyword>
<evidence type="ECO:0000256" key="1">
    <source>
        <dbReference type="ARBA" id="ARBA00022679"/>
    </source>
</evidence>
<feature type="domain" description="Signal transduction histidine kinase subgroup 3 dimerisation and phosphoacceptor" evidence="5">
    <location>
        <begin position="163"/>
        <end position="224"/>
    </location>
</feature>
<proteinExistence type="predicted"/>
<dbReference type="GO" id="GO:0000155">
    <property type="term" value="F:phosphorelay sensor kinase activity"/>
    <property type="evidence" value="ECO:0007669"/>
    <property type="project" value="InterPro"/>
</dbReference>
<evidence type="ECO:0000256" key="2">
    <source>
        <dbReference type="ARBA" id="ARBA00022777"/>
    </source>
</evidence>
<dbReference type="PANTHER" id="PTHR24421:SF63">
    <property type="entry name" value="SENSOR HISTIDINE KINASE DESK"/>
    <property type="match status" value="1"/>
</dbReference>
<evidence type="ECO:0000256" key="4">
    <source>
        <dbReference type="SAM" id="Phobius"/>
    </source>
</evidence>
<dbReference type="EMBL" id="CADCUS010000556">
    <property type="protein sequence ID" value="CAA9441556.1"/>
    <property type="molecule type" value="Genomic_DNA"/>
</dbReference>
<dbReference type="Pfam" id="PF07730">
    <property type="entry name" value="HisKA_3"/>
    <property type="match status" value="1"/>
</dbReference>
<sequence length="277" mass="29488">MNGIRWSSLWYLAFLAYLFVQPLFAPGVLVWAVAVGSAGLFTAFWLWTQVHPAPRWSTLAVTLLGVAVTPVNAGGTVFLVYAAAFAGTMLPRPVAVRWCAGLSALVAASAFISSAPGTYVLFSVLPPLVSVWIVGLACVEEQQRERENAAEQARVEHLSVLAERERIARDLHDLLGHTLTGIVVRAQLAQRLPAPEGPAEMAVVEELARTALAEVRAAVAGWRRVSLDDEVAVAGDALAAAGVGLTVTREPGLELTPPAEHALALALREAVTNVVRH</sequence>